<evidence type="ECO:0000256" key="5">
    <source>
        <dbReference type="PROSITE-ProRule" id="PRU10007"/>
    </source>
</evidence>
<sequence length="785" mass="86919">MDTLNDPPTQWPWLEISIFVLSIVFVFAAFKIIVLNDDEERLVELVVPVPEQCSPVWKGEVLEEPTIKVPPSSTPLHVSQQESQISGSSAIRCYCPANGRLLGLVNPSTPDGIDRAIAKAKEAQTEWARTTFKQRRRVLKTMLKYILDNQDTIATAACLDSGKTKVDASLGEILVTVEKLKWTIQHGEKSLRPERRPTNFLMMYKYNEVKWEPLGVIAACVSWNYPFHNFMGPLISTLFTGSALVVKASESTAWSTQYFGTIARAALVSCGHSANLVQPVLCWPQTASHLTSHPGVSHVTFIGSRPIAHHVALSAARSLTPLCLELGGKDPAILLDDVKNLEKVASILMRGTFQSAGQNCIGIERIICLHRIWPRIVTILESRIRALRVGSALDDPNDVDVGAMVSDSRFGHLEKLVTDAVNQGARCLVGGKRFVHHRYPKGHYFQPTLLVDVTTSMRIANEELFAPICVIMRAASLDEAIGMANSTPYALGASVFGTATKDLERAAKEINAGMISINDFAVYYAVSLPFGGVRGSGYGRFGGEEGLRSISNTKAVCRDRFPGLISTSIPPALDYPIEGARRAWEVCRGVVELGYGIEMLRRAGGLWRIAITDNPCVYFAPELIAAYPEAKVILQTPDLDSWYTSFRATIFVFLHDSVINYLCVLDNSMAQWWPVSYQLHYAAFGGSHKRENAISVHPRSMDRVRELIPKEELLKWKVQDGWGPLCEFLRRQQPKGTFPRVNEGADKESGLVGDCPWTRRDGDLLGDEAAGKRVIVQKEWQGLCN</sequence>
<dbReference type="InterPro" id="IPR027417">
    <property type="entry name" value="P-loop_NTPase"/>
</dbReference>
<evidence type="ECO:0000256" key="3">
    <source>
        <dbReference type="ARBA" id="ARBA00024226"/>
    </source>
</evidence>
<dbReference type="InterPro" id="IPR016162">
    <property type="entry name" value="Ald_DH_N"/>
</dbReference>
<comment type="catalytic activity">
    <reaction evidence="4">
        <text>an aldehyde + NAD(+) + H2O = a carboxylate + NADH + 2 H(+)</text>
        <dbReference type="Rhea" id="RHEA:16185"/>
        <dbReference type="ChEBI" id="CHEBI:15377"/>
        <dbReference type="ChEBI" id="CHEBI:15378"/>
        <dbReference type="ChEBI" id="CHEBI:17478"/>
        <dbReference type="ChEBI" id="CHEBI:29067"/>
        <dbReference type="ChEBI" id="CHEBI:57540"/>
        <dbReference type="ChEBI" id="CHEBI:57945"/>
        <dbReference type="EC" id="1.2.1.3"/>
    </reaction>
</comment>
<dbReference type="Pfam" id="PF00171">
    <property type="entry name" value="Aldedh"/>
    <property type="match status" value="1"/>
</dbReference>
<evidence type="ECO:0000313" key="9">
    <source>
        <dbReference type="EMBL" id="KAF6239504.1"/>
    </source>
</evidence>
<dbReference type="CDD" id="cd07098">
    <property type="entry name" value="ALDH_F15-22"/>
    <property type="match status" value="1"/>
</dbReference>
<keyword evidence="2 6" id="KW-0560">Oxidoreductase</keyword>
<dbReference type="GeneID" id="59283722"/>
<dbReference type="Gene3D" id="3.40.309.10">
    <property type="entry name" value="Aldehyde Dehydrogenase, Chain A, domain 2"/>
    <property type="match status" value="1"/>
</dbReference>
<organism evidence="9 10">
    <name type="scientific">Letharia columbiana</name>
    <dbReference type="NCBI Taxonomy" id="112416"/>
    <lineage>
        <taxon>Eukaryota</taxon>
        <taxon>Fungi</taxon>
        <taxon>Dikarya</taxon>
        <taxon>Ascomycota</taxon>
        <taxon>Pezizomycotina</taxon>
        <taxon>Lecanoromycetes</taxon>
        <taxon>OSLEUM clade</taxon>
        <taxon>Lecanoromycetidae</taxon>
        <taxon>Lecanorales</taxon>
        <taxon>Lecanorineae</taxon>
        <taxon>Parmeliaceae</taxon>
        <taxon>Letharia</taxon>
    </lineage>
</organism>
<evidence type="ECO:0000256" key="7">
    <source>
        <dbReference type="SAM" id="Phobius"/>
    </source>
</evidence>
<dbReference type="InterPro" id="IPR016161">
    <property type="entry name" value="Ald_DH/histidinol_DH"/>
</dbReference>
<dbReference type="SUPFAM" id="SSF53720">
    <property type="entry name" value="ALDH-like"/>
    <property type="match status" value="1"/>
</dbReference>
<dbReference type="PROSITE" id="PS00687">
    <property type="entry name" value="ALDEHYDE_DEHYDR_GLU"/>
    <property type="match status" value="1"/>
</dbReference>
<dbReference type="Gene3D" id="3.40.50.300">
    <property type="entry name" value="P-loop containing nucleotide triphosphate hydrolases"/>
    <property type="match status" value="1"/>
</dbReference>
<dbReference type="InterPro" id="IPR040632">
    <property type="entry name" value="Sulfotransfer_4"/>
</dbReference>
<protein>
    <recommendedName>
        <fullName evidence="3">aldehyde dehydrogenase (NAD(+))</fullName>
        <ecNumber evidence="3">1.2.1.3</ecNumber>
    </recommendedName>
</protein>
<gene>
    <name evidence="9" type="ORF">HO173_002048</name>
</gene>
<comment type="similarity">
    <text evidence="1 6">Belongs to the aldehyde dehydrogenase family.</text>
</comment>
<evidence type="ECO:0000256" key="1">
    <source>
        <dbReference type="ARBA" id="ARBA00009986"/>
    </source>
</evidence>
<keyword evidence="7" id="KW-1133">Transmembrane helix</keyword>
<dbReference type="RefSeq" id="XP_037168779.1">
    <property type="nucleotide sequence ID" value="XM_037303984.1"/>
</dbReference>
<evidence type="ECO:0000256" key="2">
    <source>
        <dbReference type="ARBA" id="ARBA00023002"/>
    </source>
</evidence>
<dbReference type="Proteomes" id="UP000578531">
    <property type="component" value="Unassembled WGS sequence"/>
</dbReference>
<keyword evidence="7" id="KW-0472">Membrane</keyword>
<comment type="caution">
    <text evidence="9">The sequence shown here is derived from an EMBL/GenBank/DDBJ whole genome shotgun (WGS) entry which is preliminary data.</text>
</comment>
<proteinExistence type="inferred from homology"/>
<dbReference type="PROSITE" id="PS00070">
    <property type="entry name" value="ALDEHYDE_DEHYDR_CYS"/>
    <property type="match status" value="1"/>
</dbReference>
<dbReference type="Pfam" id="PF17784">
    <property type="entry name" value="Sulfotransfer_4"/>
    <property type="match status" value="1"/>
</dbReference>
<dbReference type="FunFam" id="3.40.309.10:FF:000024">
    <property type="entry name" value="Betaine aldehyde dehydrogenase"/>
    <property type="match status" value="1"/>
</dbReference>
<keyword evidence="7" id="KW-0812">Transmembrane</keyword>
<dbReference type="GO" id="GO:0004029">
    <property type="term" value="F:aldehyde dehydrogenase (NAD+) activity"/>
    <property type="evidence" value="ECO:0007669"/>
    <property type="project" value="UniProtKB-EC"/>
</dbReference>
<dbReference type="InterPro" id="IPR015590">
    <property type="entry name" value="Aldehyde_DH_dom"/>
</dbReference>
<dbReference type="OrthoDB" id="310895at2759"/>
<reference evidence="9 10" key="1">
    <citation type="journal article" date="2020" name="Genomics">
        <title>Complete, high-quality genomes from long-read metagenomic sequencing of two wolf lichen thalli reveals enigmatic genome architecture.</title>
        <authorList>
            <person name="McKenzie S.K."/>
            <person name="Walston R.F."/>
            <person name="Allen J.L."/>
        </authorList>
    </citation>
    <scope>NUCLEOTIDE SEQUENCE [LARGE SCALE GENOMIC DNA]</scope>
    <source>
        <strain evidence="9">WasteWater2</strain>
    </source>
</reference>
<evidence type="ECO:0000256" key="6">
    <source>
        <dbReference type="RuleBase" id="RU003345"/>
    </source>
</evidence>
<dbReference type="EMBL" id="JACCJC010000005">
    <property type="protein sequence ID" value="KAF6239504.1"/>
    <property type="molecule type" value="Genomic_DNA"/>
</dbReference>
<keyword evidence="10" id="KW-1185">Reference proteome</keyword>
<feature type="transmembrane region" description="Helical" evidence="7">
    <location>
        <begin position="12"/>
        <end position="34"/>
    </location>
</feature>
<evidence type="ECO:0000256" key="4">
    <source>
        <dbReference type="ARBA" id="ARBA00049194"/>
    </source>
</evidence>
<dbReference type="AlphaFoldDB" id="A0A8H6G338"/>
<dbReference type="InterPro" id="IPR016160">
    <property type="entry name" value="Ald_DH_CS_CYS"/>
</dbReference>
<dbReference type="EC" id="1.2.1.3" evidence="3"/>
<dbReference type="Gene3D" id="3.40.605.10">
    <property type="entry name" value="Aldehyde Dehydrogenase, Chain A, domain 1"/>
    <property type="match status" value="1"/>
</dbReference>
<dbReference type="PANTHER" id="PTHR11699">
    <property type="entry name" value="ALDEHYDE DEHYDROGENASE-RELATED"/>
    <property type="match status" value="1"/>
</dbReference>
<evidence type="ECO:0000259" key="8">
    <source>
        <dbReference type="Pfam" id="PF00171"/>
    </source>
</evidence>
<accession>A0A8H6G338</accession>
<dbReference type="InterPro" id="IPR016163">
    <property type="entry name" value="Ald_DH_C"/>
</dbReference>
<feature type="active site" evidence="5">
    <location>
        <position position="325"/>
    </location>
</feature>
<name>A0A8H6G338_9LECA</name>
<evidence type="ECO:0000313" key="10">
    <source>
        <dbReference type="Proteomes" id="UP000578531"/>
    </source>
</evidence>
<feature type="domain" description="Aldehyde dehydrogenase" evidence="8">
    <location>
        <begin position="89"/>
        <end position="556"/>
    </location>
</feature>
<dbReference type="InterPro" id="IPR029510">
    <property type="entry name" value="Ald_DH_CS_GLU"/>
</dbReference>